<evidence type="ECO:0000256" key="5">
    <source>
        <dbReference type="ARBA" id="ARBA00022448"/>
    </source>
</evidence>
<evidence type="ECO:0000256" key="3">
    <source>
        <dbReference type="ARBA" id="ARBA00008277"/>
    </source>
</evidence>
<evidence type="ECO:0000256" key="15">
    <source>
        <dbReference type="ARBA" id="ARBA00023284"/>
    </source>
</evidence>
<dbReference type="SUPFAM" id="SSF110019">
    <property type="entry name" value="ERO1-like"/>
    <property type="match status" value="1"/>
</dbReference>
<name>A0A1U7LJ75_NEOID</name>
<feature type="binding site" evidence="17">
    <location>
        <position position="91"/>
    </location>
    <ligand>
        <name>FAD</name>
        <dbReference type="ChEBI" id="CHEBI:57692"/>
    </ligand>
</feature>
<comment type="similarity">
    <text evidence="3">Belongs to the EROs family.</text>
</comment>
<comment type="subunit">
    <text evidence="4">May function both as a monomer and a homodimer.</text>
</comment>
<dbReference type="Proteomes" id="UP000186594">
    <property type="component" value="Unassembled WGS sequence"/>
</dbReference>
<sequence>MQEEIPEIWRSHNLGKLDGPTPSQVGSLSLDDKPFGPDHVGACIIEDDFDTERDYCVPEDESDQSKGVYVSLVDNPERFTGYAGPHANKVWKAIYQENCFQNTHDSRFSSAVSHSSGGGLEAVIMGWNHRIQANSGGETARQALNDQSMCFEKRVFWRVMSGMHASITIHLCWEYLNQFSGEWGPNLECFQQRFGNNPEWIENLYFDYALEKVNQLAELVQSVPQTFNESLMFDHQTRADALQLKEDFRNQFRNVSRLMDCVGCDKCRLWGKLQVAGYGTALKVLFEFNENGVSEIGHYHLRRTELVSLVNLLARLSTSIHAVQQFSKDIQRKTGNTTMKYAFSDGKIDELQNSSNPRDPENILTENLPLGFKRAFMHFLSVKDRLVKWSEPHVEVFNQNFRREFSLLCDAVVDVLWSIVIFPRIVWQNLVYHIRSFFRWAFLGPAPSRTEL</sequence>
<dbReference type="AlphaFoldDB" id="A0A1U7LJ75"/>
<keyword evidence="13 18" id="KW-1015">Disulfide bond</keyword>
<feature type="binding site" evidence="17">
    <location>
        <position position="164"/>
    </location>
    <ligand>
        <name>FAD</name>
        <dbReference type="ChEBI" id="CHEBI:57692"/>
    </ligand>
</feature>
<comment type="cofactor">
    <cofactor evidence="1 17">
        <name>FAD</name>
        <dbReference type="ChEBI" id="CHEBI:57692"/>
    </cofactor>
</comment>
<proteinExistence type="inferred from homology"/>
<feature type="binding site" evidence="17">
    <location>
        <position position="78"/>
    </location>
    <ligand>
        <name>FAD</name>
        <dbReference type="ChEBI" id="CHEBI:57692"/>
    </ligand>
</feature>
<dbReference type="InterPro" id="IPR007266">
    <property type="entry name" value="Ero1"/>
</dbReference>
<dbReference type="GO" id="GO:0034975">
    <property type="term" value="P:protein folding in endoplasmic reticulum"/>
    <property type="evidence" value="ECO:0007669"/>
    <property type="project" value="InterPro"/>
</dbReference>
<feature type="active site" evidence="16">
    <location>
        <position position="267"/>
    </location>
</feature>
<dbReference type="InterPro" id="IPR037192">
    <property type="entry name" value="ERO1-like_sf"/>
</dbReference>
<evidence type="ECO:0000313" key="20">
    <source>
        <dbReference type="EMBL" id="OLL22705.1"/>
    </source>
</evidence>
<keyword evidence="12" id="KW-0472">Membrane</keyword>
<evidence type="ECO:0000256" key="14">
    <source>
        <dbReference type="ARBA" id="ARBA00023180"/>
    </source>
</evidence>
<dbReference type="STRING" id="1198029.A0A1U7LJ75"/>
<evidence type="ECO:0000256" key="16">
    <source>
        <dbReference type="PIRSR" id="PIRSR017205-1"/>
    </source>
</evidence>
<dbReference type="GO" id="GO:0016972">
    <property type="term" value="F:thiol oxidase activity"/>
    <property type="evidence" value="ECO:0007669"/>
    <property type="project" value="EnsemblFungi"/>
</dbReference>
<evidence type="ECO:0000313" key="21">
    <source>
        <dbReference type="Proteomes" id="UP000186594"/>
    </source>
</evidence>
<evidence type="ECO:0000256" key="9">
    <source>
        <dbReference type="ARBA" id="ARBA00022827"/>
    </source>
</evidence>
<feature type="binding site" evidence="17">
    <location>
        <position position="80"/>
    </location>
    <ligand>
        <name>FAD</name>
        <dbReference type="ChEBI" id="CHEBI:57692"/>
    </ligand>
</feature>
<feature type="binding site" evidence="17">
    <location>
        <position position="161"/>
    </location>
    <ligand>
        <name>FAD</name>
        <dbReference type="ChEBI" id="CHEBI:57692"/>
    </ligand>
</feature>
<evidence type="ECO:0000256" key="19">
    <source>
        <dbReference type="SAM" id="MobiDB-lite"/>
    </source>
</evidence>
<dbReference type="GO" id="GO:0071949">
    <property type="term" value="F:FAD binding"/>
    <property type="evidence" value="ECO:0007669"/>
    <property type="project" value="InterPro"/>
</dbReference>
<comment type="caution">
    <text evidence="20">The sequence shown here is derived from an EMBL/GenBank/DDBJ whole genome shotgun (WGS) entry which is preliminary data.</text>
</comment>
<organism evidence="20 21">
    <name type="scientific">Neolecta irregularis (strain DAH-3)</name>
    <dbReference type="NCBI Taxonomy" id="1198029"/>
    <lineage>
        <taxon>Eukaryota</taxon>
        <taxon>Fungi</taxon>
        <taxon>Dikarya</taxon>
        <taxon>Ascomycota</taxon>
        <taxon>Taphrinomycotina</taxon>
        <taxon>Neolectales</taxon>
        <taxon>Neolectaceae</taxon>
        <taxon>Neolecta</taxon>
    </lineage>
</organism>
<evidence type="ECO:0000256" key="1">
    <source>
        <dbReference type="ARBA" id="ARBA00001974"/>
    </source>
</evidence>
<keyword evidence="5" id="KW-0813">Transport</keyword>
<evidence type="ECO:0000256" key="8">
    <source>
        <dbReference type="ARBA" id="ARBA00022824"/>
    </source>
</evidence>
<keyword evidence="11" id="KW-0560">Oxidoreductase</keyword>
<feature type="region of interest" description="Disordered" evidence="19">
    <location>
        <begin position="1"/>
        <end position="25"/>
    </location>
</feature>
<keyword evidence="14" id="KW-0325">Glycoprotein</keyword>
<keyword evidence="15" id="KW-0676">Redox-active center</keyword>
<evidence type="ECO:0000256" key="7">
    <source>
        <dbReference type="ARBA" id="ARBA00022729"/>
    </source>
</evidence>
<dbReference type="PIRSF" id="PIRSF017205">
    <property type="entry name" value="ERO1"/>
    <property type="match status" value="1"/>
</dbReference>
<keyword evidence="9 17" id="KW-0274">FAD</keyword>
<comment type="subcellular location">
    <subcellularLocation>
        <location evidence="2">Endoplasmic reticulum membrane</location>
        <topology evidence="2">Peripheral membrane protein</topology>
        <orientation evidence="2">Lumenal side</orientation>
    </subcellularLocation>
</comment>
<dbReference type="PANTHER" id="PTHR12613:SF0">
    <property type="entry name" value="ERO1-LIKE PROTEIN"/>
    <property type="match status" value="1"/>
</dbReference>
<dbReference type="PANTHER" id="PTHR12613">
    <property type="entry name" value="ERO1-RELATED"/>
    <property type="match status" value="1"/>
</dbReference>
<keyword evidence="8" id="KW-0256">Endoplasmic reticulum</keyword>
<dbReference type="GO" id="GO:0015035">
    <property type="term" value="F:protein-disulfide reductase activity"/>
    <property type="evidence" value="ECO:0007669"/>
    <property type="project" value="EnsemblFungi"/>
</dbReference>
<evidence type="ECO:0000256" key="4">
    <source>
        <dbReference type="ARBA" id="ARBA00011802"/>
    </source>
</evidence>
<evidence type="ECO:0000256" key="10">
    <source>
        <dbReference type="ARBA" id="ARBA00022982"/>
    </source>
</evidence>
<evidence type="ECO:0000256" key="2">
    <source>
        <dbReference type="ARBA" id="ARBA00004367"/>
    </source>
</evidence>
<evidence type="ECO:0000256" key="11">
    <source>
        <dbReference type="ARBA" id="ARBA00023002"/>
    </source>
</evidence>
<evidence type="ECO:0000256" key="13">
    <source>
        <dbReference type="ARBA" id="ARBA00023157"/>
    </source>
</evidence>
<accession>A0A1U7LJ75</accession>
<gene>
    <name evidence="20" type="ORF">NEOLI_002753</name>
</gene>
<evidence type="ECO:0000256" key="17">
    <source>
        <dbReference type="PIRSR" id="PIRSR017205-2"/>
    </source>
</evidence>
<keyword evidence="21" id="KW-1185">Reference proteome</keyword>
<keyword evidence="10" id="KW-0249">Electron transport</keyword>
<feature type="binding site" evidence="17">
    <location>
        <position position="193"/>
    </location>
    <ligand>
        <name>FAD</name>
        <dbReference type="ChEBI" id="CHEBI:57692"/>
    </ligand>
</feature>
<protein>
    <submittedName>
        <fullName evidence="20">Endoplasmic reticulum oxidoreductin-1</fullName>
    </submittedName>
</protein>
<feature type="disulfide bond" description="Redox-active" evidence="18">
    <location>
        <begin position="264"/>
        <end position="267"/>
    </location>
</feature>
<evidence type="ECO:0000256" key="12">
    <source>
        <dbReference type="ARBA" id="ARBA00023136"/>
    </source>
</evidence>
<dbReference type="EMBL" id="LXFE01002904">
    <property type="protein sequence ID" value="OLL22705.1"/>
    <property type="molecule type" value="Genomic_DNA"/>
</dbReference>
<reference evidence="20 21" key="1">
    <citation type="submission" date="2016-04" db="EMBL/GenBank/DDBJ databases">
        <title>Evolutionary innovation and constraint leading to complex multicellularity in the Ascomycota.</title>
        <authorList>
            <person name="Cisse O."/>
            <person name="Nguyen A."/>
            <person name="Hewitt D.A."/>
            <person name="Jedd G."/>
            <person name="Stajich J.E."/>
        </authorList>
    </citation>
    <scope>NUCLEOTIDE SEQUENCE [LARGE SCALE GENOMIC DNA]</scope>
    <source>
        <strain evidence="20 21">DAH-3</strain>
    </source>
</reference>
<evidence type="ECO:0000256" key="18">
    <source>
        <dbReference type="PIRSR" id="PIRSR017205-3"/>
    </source>
</evidence>
<keyword evidence="6" id="KW-0285">Flavoprotein</keyword>
<dbReference type="GO" id="GO:0005789">
    <property type="term" value="C:endoplasmic reticulum membrane"/>
    <property type="evidence" value="ECO:0007669"/>
    <property type="project" value="UniProtKB-SubCell"/>
</dbReference>
<dbReference type="OrthoDB" id="269384at2759"/>
<dbReference type="Pfam" id="PF04137">
    <property type="entry name" value="ERO1"/>
    <property type="match status" value="2"/>
</dbReference>
<evidence type="ECO:0000256" key="6">
    <source>
        <dbReference type="ARBA" id="ARBA00022630"/>
    </source>
</evidence>
<feature type="active site" description="Nucleophile" evidence="16">
    <location>
        <position position="264"/>
    </location>
</feature>
<keyword evidence="7" id="KW-0732">Signal</keyword>